<comment type="subcellular location">
    <subcellularLocation>
        <location evidence="1">Periplasm</location>
    </subcellularLocation>
</comment>
<dbReference type="PANTHER" id="PTHR30222:SF17">
    <property type="entry name" value="SPERMIDINE_PUTRESCINE-BINDING PERIPLASMIC PROTEIN"/>
    <property type="match status" value="1"/>
</dbReference>
<evidence type="ECO:0000313" key="6">
    <source>
        <dbReference type="EMBL" id="MCB8873741.1"/>
    </source>
</evidence>
<dbReference type="AlphaFoldDB" id="A0A963YNE9"/>
<proteinExistence type="predicted"/>
<dbReference type="GO" id="GO:0042597">
    <property type="term" value="C:periplasmic space"/>
    <property type="evidence" value="ECO:0007669"/>
    <property type="project" value="UniProtKB-SubCell"/>
</dbReference>
<reference evidence="6" key="2">
    <citation type="submission" date="2021-01" db="EMBL/GenBank/DDBJ databases">
        <authorList>
            <person name="Mieszkin S."/>
            <person name="Pouder E."/>
            <person name="Alain K."/>
        </authorList>
    </citation>
    <scope>NUCLEOTIDE SEQUENCE</scope>
    <source>
        <strain evidence="6">HW T2.11</strain>
    </source>
</reference>
<evidence type="ECO:0000256" key="5">
    <source>
        <dbReference type="SAM" id="SignalP"/>
    </source>
</evidence>
<dbReference type="Pfam" id="PF13416">
    <property type="entry name" value="SBP_bac_8"/>
    <property type="match status" value="1"/>
</dbReference>
<feature type="chain" id="PRO_5037730651" evidence="5">
    <location>
        <begin position="36"/>
        <end position="359"/>
    </location>
</feature>
<reference evidence="6" key="1">
    <citation type="journal article" date="2021" name="Microorganisms">
        <title>Acidisoma silvae sp. nov. and Acidisomacellulosilytica sp. nov., Two Acidophilic Bacteria Isolated from Decaying Wood, Hydrolyzing Cellulose and Producing Poly-3-hydroxybutyrate.</title>
        <authorList>
            <person name="Mieszkin S."/>
            <person name="Pouder E."/>
            <person name="Uroz S."/>
            <person name="Simon-Colin C."/>
            <person name="Alain K."/>
        </authorList>
    </citation>
    <scope>NUCLEOTIDE SEQUENCE</scope>
    <source>
        <strain evidence="6">HW T2.11</strain>
    </source>
</reference>
<dbReference type="PRINTS" id="PR00909">
    <property type="entry name" value="SPERMDNBNDNG"/>
</dbReference>
<protein>
    <submittedName>
        <fullName evidence="6">Extracellular solute-binding protein</fullName>
    </submittedName>
</protein>
<sequence length="359" mass="39805">MRNILARSFRRGLLGTLALAGLCTAALLAPQRAQAQDKITYYTWDGYELPAFHEAYLKEHPEGLNISVFGDDDEAFAKVRAGFHPDIAHPCVDKLPQWRKAGLLQPIDTSRIPNWDKIYPIFRNMPGVQADGKVWMVPWDWGNTSILYRTDLVKNPDMSWGLLWDKAYSGKLATIDAVHDTWIVGAIMAGVDPFNESAADIKKVSAKLREQRPLMRMYTTDMTSVEQALASGELVAAMTWNASYADLIKQHVPVAFMHPKEKMLTWACGMVVLKGAHDMDKVYDFINARLADDAGEALVTNYSYGTANSEAYDKVPADVKAKFALPADPATELKDTVFTSAMKNPQAIAAAYARVKEGG</sequence>
<name>A0A963YNE9_9PROT</name>
<dbReference type="Proteomes" id="UP000708298">
    <property type="component" value="Unassembled WGS sequence"/>
</dbReference>
<organism evidence="6 7">
    <name type="scientific">Acidisoma silvae</name>
    <dbReference type="NCBI Taxonomy" id="2802396"/>
    <lineage>
        <taxon>Bacteria</taxon>
        <taxon>Pseudomonadati</taxon>
        <taxon>Pseudomonadota</taxon>
        <taxon>Alphaproteobacteria</taxon>
        <taxon>Acetobacterales</taxon>
        <taxon>Acidocellaceae</taxon>
        <taxon>Acidisoma</taxon>
    </lineage>
</organism>
<dbReference type="InterPro" id="IPR001188">
    <property type="entry name" value="Sperm_putr-bd"/>
</dbReference>
<dbReference type="RefSeq" id="WP_227319424.1">
    <property type="nucleotide sequence ID" value="NZ_JAESVB010000001.1"/>
</dbReference>
<evidence type="ECO:0000256" key="4">
    <source>
        <dbReference type="ARBA" id="ARBA00022764"/>
    </source>
</evidence>
<evidence type="ECO:0000256" key="1">
    <source>
        <dbReference type="ARBA" id="ARBA00004418"/>
    </source>
</evidence>
<dbReference type="Gene3D" id="3.40.190.10">
    <property type="entry name" value="Periplasmic binding protein-like II"/>
    <property type="match status" value="2"/>
</dbReference>
<evidence type="ECO:0000313" key="7">
    <source>
        <dbReference type="Proteomes" id="UP000708298"/>
    </source>
</evidence>
<dbReference type="InterPro" id="IPR006059">
    <property type="entry name" value="SBP"/>
</dbReference>
<evidence type="ECO:0000256" key="2">
    <source>
        <dbReference type="ARBA" id="ARBA00022448"/>
    </source>
</evidence>
<dbReference type="SUPFAM" id="SSF53850">
    <property type="entry name" value="Periplasmic binding protein-like II"/>
    <property type="match status" value="1"/>
</dbReference>
<dbReference type="GO" id="GO:0015846">
    <property type="term" value="P:polyamine transport"/>
    <property type="evidence" value="ECO:0007669"/>
    <property type="project" value="InterPro"/>
</dbReference>
<comment type="caution">
    <text evidence="6">The sequence shown here is derived from an EMBL/GenBank/DDBJ whole genome shotgun (WGS) entry which is preliminary data.</text>
</comment>
<dbReference type="InterPro" id="IPR006311">
    <property type="entry name" value="TAT_signal"/>
</dbReference>
<dbReference type="PANTHER" id="PTHR30222">
    <property type="entry name" value="SPERMIDINE/PUTRESCINE-BINDING PERIPLASMIC PROTEIN"/>
    <property type="match status" value="1"/>
</dbReference>
<keyword evidence="7" id="KW-1185">Reference proteome</keyword>
<gene>
    <name evidence="6" type="ORF">ASILVAE211_01005</name>
</gene>
<feature type="signal peptide" evidence="5">
    <location>
        <begin position="1"/>
        <end position="35"/>
    </location>
</feature>
<keyword evidence="3 5" id="KW-0732">Signal</keyword>
<accession>A0A963YNE9</accession>
<dbReference type="EMBL" id="JAESVB010000001">
    <property type="protein sequence ID" value="MCB8873741.1"/>
    <property type="molecule type" value="Genomic_DNA"/>
</dbReference>
<dbReference type="GO" id="GO:0019808">
    <property type="term" value="F:polyamine binding"/>
    <property type="evidence" value="ECO:0007669"/>
    <property type="project" value="InterPro"/>
</dbReference>
<dbReference type="PROSITE" id="PS51318">
    <property type="entry name" value="TAT"/>
    <property type="match status" value="1"/>
</dbReference>
<evidence type="ECO:0000256" key="3">
    <source>
        <dbReference type="ARBA" id="ARBA00022729"/>
    </source>
</evidence>
<keyword evidence="2" id="KW-0813">Transport</keyword>
<keyword evidence="4" id="KW-0574">Periplasm</keyword>